<evidence type="ECO:0000313" key="2">
    <source>
        <dbReference type="Proteomes" id="UP001148737"/>
    </source>
</evidence>
<protein>
    <submittedName>
        <fullName evidence="1">Uncharacterized protein</fullName>
    </submittedName>
</protein>
<organism evidence="1 2">
    <name type="scientific">Lecanicillium saksenae</name>
    <dbReference type="NCBI Taxonomy" id="468837"/>
    <lineage>
        <taxon>Eukaryota</taxon>
        <taxon>Fungi</taxon>
        <taxon>Dikarya</taxon>
        <taxon>Ascomycota</taxon>
        <taxon>Pezizomycotina</taxon>
        <taxon>Sordariomycetes</taxon>
        <taxon>Hypocreomycetidae</taxon>
        <taxon>Hypocreales</taxon>
        <taxon>Cordycipitaceae</taxon>
        <taxon>Lecanicillium</taxon>
    </lineage>
</organism>
<gene>
    <name evidence="1" type="ORF">NLG97_g8401</name>
</gene>
<dbReference type="EMBL" id="JANAKD010001470">
    <property type="protein sequence ID" value="KAJ3479127.1"/>
    <property type="molecule type" value="Genomic_DNA"/>
</dbReference>
<accession>A0ACC1QIZ7</accession>
<dbReference type="Proteomes" id="UP001148737">
    <property type="component" value="Unassembled WGS sequence"/>
</dbReference>
<comment type="caution">
    <text evidence="1">The sequence shown here is derived from an EMBL/GenBank/DDBJ whole genome shotgun (WGS) entry which is preliminary data.</text>
</comment>
<name>A0ACC1QIZ7_9HYPO</name>
<evidence type="ECO:0000313" key="1">
    <source>
        <dbReference type="EMBL" id="KAJ3479127.1"/>
    </source>
</evidence>
<sequence>MQLRGLFTALVPAVRARQAVADSLLTRPGPPNWIAIYTGDNVPTKPETQYWYTAYATAGSSSGSARVDNANLKDGIYNAYLLADNGYRVLAGPLQISYTAGSILSPVNINGVNKFAYQTNQPDDTNWIAVYGPGNDLKNNN</sequence>
<proteinExistence type="predicted"/>
<reference evidence="1" key="1">
    <citation type="submission" date="2022-07" db="EMBL/GenBank/DDBJ databases">
        <title>Genome Sequence of Lecanicillium saksenae.</title>
        <authorList>
            <person name="Buettner E."/>
        </authorList>
    </citation>
    <scope>NUCLEOTIDE SEQUENCE</scope>
    <source>
        <strain evidence="1">VT-O1</strain>
    </source>
</reference>
<keyword evidence="2" id="KW-1185">Reference proteome</keyword>